<dbReference type="FunFam" id="3.90.850.10:FF:000002">
    <property type="entry name" value="2-hydroxyhepta-2,4-diene-1,7-dioate isomerase"/>
    <property type="match status" value="1"/>
</dbReference>
<dbReference type="PANTHER" id="PTHR42796">
    <property type="entry name" value="FUMARYLACETOACETATE HYDROLASE DOMAIN-CONTAINING PROTEIN 2A-RELATED"/>
    <property type="match status" value="1"/>
</dbReference>
<evidence type="ECO:0000256" key="1">
    <source>
        <dbReference type="ARBA" id="ARBA00010211"/>
    </source>
</evidence>
<dbReference type="InterPro" id="IPR051121">
    <property type="entry name" value="FAH"/>
</dbReference>
<dbReference type="EMBL" id="CP053564">
    <property type="protein sequence ID" value="QJY49929.1"/>
    <property type="molecule type" value="Genomic_DNA"/>
</dbReference>
<evidence type="ECO:0000256" key="2">
    <source>
        <dbReference type="ARBA" id="ARBA00022723"/>
    </source>
</evidence>
<dbReference type="Proteomes" id="UP000505377">
    <property type="component" value="Chromosome"/>
</dbReference>
<proteinExistence type="inferred from homology"/>
<dbReference type="SUPFAM" id="SSF56529">
    <property type="entry name" value="FAH"/>
    <property type="match status" value="1"/>
</dbReference>
<dbReference type="InterPro" id="IPR036663">
    <property type="entry name" value="Fumarylacetoacetase_C_sf"/>
</dbReference>
<dbReference type="Gene3D" id="3.90.850.10">
    <property type="entry name" value="Fumarylacetoacetase-like, C-terminal domain"/>
    <property type="match status" value="1"/>
</dbReference>
<dbReference type="Pfam" id="PF01557">
    <property type="entry name" value="FAA_hydrolase"/>
    <property type="match status" value="1"/>
</dbReference>
<evidence type="ECO:0000259" key="3">
    <source>
        <dbReference type="Pfam" id="PF01557"/>
    </source>
</evidence>
<feature type="domain" description="Fumarylacetoacetase-like C-terminal" evidence="3">
    <location>
        <begin position="68"/>
        <end position="271"/>
    </location>
</feature>
<gene>
    <name evidence="4" type="ORF">HOP40_32630</name>
</gene>
<comment type="similarity">
    <text evidence="1">Belongs to the FAH family.</text>
</comment>
<protein>
    <submittedName>
        <fullName evidence="4">Fumarylacetoacetate hydrolase family protein</fullName>
    </submittedName>
</protein>
<dbReference type="AlphaFoldDB" id="A0A6M6JU22"/>
<evidence type="ECO:0000313" key="5">
    <source>
        <dbReference type="Proteomes" id="UP000505377"/>
    </source>
</evidence>
<evidence type="ECO:0000313" key="4">
    <source>
        <dbReference type="EMBL" id="QJY49929.1"/>
    </source>
</evidence>
<dbReference type="RefSeq" id="WP_172166834.1">
    <property type="nucleotide sequence ID" value="NZ_CP053564.1"/>
</dbReference>
<dbReference type="PANTHER" id="PTHR42796:SF4">
    <property type="entry name" value="FUMARYLACETOACETATE HYDROLASE DOMAIN-CONTAINING PROTEIN 2A"/>
    <property type="match status" value="1"/>
</dbReference>
<dbReference type="GO" id="GO:0019752">
    <property type="term" value="P:carboxylic acid metabolic process"/>
    <property type="evidence" value="ECO:0007669"/>
    <property type="project" value="UniProtKB-ARBA"/>
</dbReference>
<dbReference type="GO" id="GO:0046872">
    <property type="term" value="F:metal ion binding"/>
    <property type="evidence" value="ECO:0007669"/>
    <property type="project" value="UniProtKB-KW"/>
</dbReference>
<accession>A0A6M6JU22</accession>
<keyword evidence="5" id="KW-1185">Reference proteome</keyword>
<reference evidence="4 5" key="1">
    <citation type="submission" date="2020-05" db="EMBL/GenBank/DDBJ databases">
        <authorList>
            <person name="Mo P."/>
        </authorList>
    </citation>
    <scope>NUCLEOTIDE SEQUENCE [LARGE SCALE GENOMIC DNA]</scope>
    <source>
        <strain evidence="4 5">Gen01</strain>
    </source>
</reference>
<dbReference type="GO" id="GO:0016853">
    <property type="term" value="F:isomerase activity"/>
    <property type="evidence" value="ECO:0007669"/>
    <property type="project" value="UniProtKB-ARBA"/>
</dbReference>
<name>A0A6M6JU22_9PSEU</name>
<dbReference type="GO" id="GO:0016787">
    <property type="term" value="F:hydrolase activity"/>
    <property type="evidence" value="ECO:0007669"/>
    <property type="project" value="UniProtKB-KW"/>
</dbReference>
<dbReference type="KEGG" id="pbro:HOP40_32630"/>
<keyword evidence="4" id="KW-0378">Hydrolase</keyword>
<dbReference type="InterPro" id="IPR011234">
    <property type="entry name" value="Fumarylacetoacetase-like_C"/>
</dbReference>
<keyword evidence="2" id="KW-0479">Metal-binding</keyword>
<organism evidence="4 5">
    <name type="scientific">Pseudonocardia broussonetiae</name>
    <dbReference type="NCBI Taxonomy" id="2736640"/>
    <lineage>
        <taxon>Bacteria</taxon>
        <taxon>Bacillati</taxon>
        <taxon>Actinomycetota</taxon>
        <taxon>Actinomycetes</taxon>
        <taxon>Pseudonocardiales</taxon>
        <taxon>Pseudonocardiaceae</taxon>
        <taxon>Pseudonocardia</taxon>
    </lineage>
</organism>
<sequence length="282" mass="29659">MRLATIRTGSGPRAARVDGDELVLLTFADVGALIASGEDWAERAAAGTGPRVPLADADFAPLTPAPEKVFCVGLNYASHAAEADLPLPQHPTLFAKFGRSLIGANDDLAIPTASDKVDWEIELGVVIGRAARHVREEDALDHVAGYTIVNDVSMRDWQLRTSQFLAGKTFEASTPVGPFLVTPDEVDHARSLRMELSVDGRVRQSSATDDLVFSVPQIISYISTIITLAPGDLIATGTPAGVGHVADPPTYLTPGSTMSCTIDGLGTQSTRCVAALDTVAAV</sequence>